<organism evidence="3 4">
    <name type="scientific">Diplogelasinospora grovesii</name>
    <dbReference type="NCBI Taxonomy" id="303347"/>
    <lineage>
        <taxon>Eukaryota</taxon>
        <taxon>Fungi</taxon>
        <taxon>Dikarya</taxon>
        <taxon>Ascomycota</taxon>
        <taxon>Pezizomycotina</taxon>
        <taxon>Sordariomycetes</taxon>
        <taxon>Sordariomycetidae</taxon>
        <taxon>Sordariales</taxon>
        <taxon>Diplogelasinosporaceae</taxon>
        <taxon>Diplogelasinospora</taxon>
    </lineage>
</organism>
<proteinExistence type="predicted"/>
<accession>A0AAN6RZQ4</accession>
<keyword evidence="2" id="KW-1133">Transmembrane helix</keyword>
<dbReference type="Proteomes" id="UP001303473">
    <property type="component" value="Unassembled WGS sequence"/>
</dbReference>
<keyword evidence="4" id="KW-1185">Reference proteome</keyword>
<sequence>MALFGRDRSVSPPGRRSSSSHSHRSESWQARRSSSSHGHRTHSPAHHGLHHGLHHNHHDHHHDRHRSSSPGPPPYNPPAPQRKSFLSRLAIPLAIFVGCAITAGTTYALVARVQHLIATATVGGSISSWIQQARIQVYDGCYLGCNDCSDPFYAWNNCQITTQVSVKNTICDASKMWNWATADRYPDACLEVVGRMLMGNALDQVKQGYRNQLAIIILTVLGGLVGGLVTYYGWRRVTWKRAQKAREEKSEGQNGGGKGKGKGWVRKIPLLGLLVGGKGVAAYACTGRDAVWNQYFIDNSTGVEIVGVVHGWLSHCYDSQNCIQSCSQSCTTKTGGSKGCSQHCTNNCYTVTNTDRTPKQYVDAILPKIQACGFALRDSVDDIGTIASRIGNAAIERDYWVRISVNGFNVTKATDTDEAVMCLHDIGGK</sequence>
<evidence type="ECO:0000313" key="3">
    <source>
        <dbReference type="EMBL" id="KAK3935104.1"/>
    </source>
</evidence>
<dbReference type="EMBL" id="MU853941">
    <property type="protein sequence ID" value="KAK3935104.1"/>
    <property type="molecule type" value="Genomic_DNA"/>
</dbReference>
<feature type="compositionally biased region" description="Basic residues" evidence="1">
    <location>
        <begin position="37"/>
        <end position="67"/>
    </location>
</feature>
<feature type="compositionally biased region" description="Low complexity" evidence="1">
    <location>
        <begin position="10"/>
        <end position="20"/>
    </location>
</feature>
<keyword evidence="2" id="KW-0812">Transmembrane</keyword>
<evidence type="ECO:0000256" key="2">
    <source>
        <dbReference type="SAM" id="Phobius"/>
    </source>
</evidence>
<evidence type="ECO:0000256" key="1">
    <source>
        <dbReference type="SAM" id="MobiDB-lite"/>
    </source>
</evidence>
<keyword evidence="2" id="KW-0472">Membrane</keyword>
<feature type="compositionally biased region" description="Low complexity" evidence="1">
    <location>
        <begin position="27"/>
        <end position="36"/>
    </location>
</feature>
<name>A0AAN6RZQ4_9PEZI</name>
<feature type="region of interest" description="Disordered" evidence="1">
    <location>
        <begin position="1"/>
        <end position="81"/>
    </location>
</feature>
<dbReference type="AlphaFoldDB" id="A0AAN6RZQ4"/>
<feature type="transmembrane region" description="Helical" evidence="2">
    <location>
        <begin position="89"/>
        <end position="110"/>
    </location>
</feature>
<protein>
    <submittedName>
        <fullName evidence="3">Uncharacterized protein</fullName>
    </submittedName>
</protein>
<gene>
    <name evidence="3" type="ORF">QBC46DRAFT_324007</name>
</gene>
<feature type="compositionally biased region" description="Pro residues" evidence="1">
    <location>
        <begin position="70"/>
        <end position="80"/>
    </location>
</feature>
<reference evidence="4" key="1">
    <citation type="journal article" date="2023" name="Mol. Phylogenet. Evol.">
        <title>Genome-scale phylogeny and comparative genomics of the fungal order Sordariales.</title>
        <authorList>
            <person name="Hensen N."/>
            <person name="Bonometti L."/>
            <person name="Westerberg I."/>
            <person name="Brannstrom I.O."/>
            <person name="Guillou S."/>
            <person name="Cros-Aarteil S."/>
            <person name="Calhoun S."/>
            <person name="Haridas S."/>
            <person name="Kuo A."/>
            <person name="Mondo S."/>
            <person name="Pangilinan J."/>
            <person name="Riley R."/>
            <person name="LaButti K."/>
            <person name="Andreopoulos B."/>
            <person name="Lipzen A."/>
            <person name="Chen C."/>
            <person name="Yan M."/>
            <person name="Daum C."/>
            <person name="Ng V."/>
            <person name="Clum A."/>
            <person name="Steindorff A."/>
            <person name="Ohm R.A."/>
            <person name="Martin F."/>
            <person name="Silar P."/>
            <person name="Natvig D.O."/>
            <person name="Lalanne C."/>
            <person name="Gautier V."/>
            <person name="Ament-Velasquez S.L."/>
            <person name="Kruys A."/>
            <person name="Hutchinson M.I."/>
            <person name="Powell A.J."/>
            <person name="Barry K."/>
            <person name="Miller A.N."/>
            <person name="Grigoriev I.V."/>
            <person name="Debuchy R."/>
            <person name="Gladieux P."/>
            <person name="Hiltunen Thoren M."/>
            <person name="Johannesson H."/>
        </authorList>
    </citation>
    <scope>NUCLEOTIDE SEQUENCE [LARGE SCALE GENOMIC DNA]</scope>
    <source>
        <strain evidence="4">CBS 340.73</strain>
    </source>
</reference>
<comment type="caution">
    <text evidence="3">The sequence shown here is derived from an EMBL/GenBank/DDBJ whole genome shotgun (WGS) entry which is preliminary data.</text>
</comment>
<evidence type="ECO:0000313" key="4">
    <source>
        <dbReference type="Proteomes" id="UP001303473"/>
    </source>
</evidence>
<feature type="transmembrane region" description="Helical" evidence="2">
    <location>
        <begin position="213"/>
        <end position="234"/>
    </location>
</feature>